<sequence>MIQPSVVGFLILLAALSQQVVEHSLTNHSVQQQPIRTVLILGNSIVRHPPAPSIGWPNDWGMAASVADSDFVHCLIRDIHRSKETVTVQYLNVANWERSYNHYAMNRLDSLRNPDLLIMRLAENVVDEQAADSGFVANYDKLITYLDPDNRAVKVITDGFWVKKHVNPLIQAYAKQKQYPFVHLSDLSADSTNMAQRQYTNKGVGIHPSDKGMRLIASRIWAVIKPYFT</sequence>
<dbReference type="EMBL" id="JBHUOM010000002">
    <property type="protein sequence ID" value="MFD2934447.1"/>
    <property type="molecule type" value="Genomic_DNA"/>
</dbReference>
<dbReference type="InterPro" id="IPR036514">
    <property type="entry name" value="SGNH_hydro_sf"/>
</dbReference>
<gene>
    <name evidence="1" type="ORF">ACFS25_11695</name>
</gene>
<proteinExistence type="predicted"/>
<organism evidence="1 2">
    <name type="scientific">Spirosoma flavum</name>
    <dbReference type="NCBI Taxonomy" id="2048557"/>
    <lineage>
        <taxon>Bacteria</taxon>
        <taxon>Pseudomonadati</taxon>
        <taxon>Bacteroidota</taxon>
        <taxon>Cytophagia</taxon>
        <taxon>Cytophagales</taxon>
        <taxon>Cytophagaceae</taxon>
        <taxon>Spirosoma</taxon>
    </lineage>
</organism>
<accession>A0ABW6AJ03</accession>
<reference evidence="2" key="1">
    <citation type="journal article" date="2019" name="Int. J. Syst. Evol. Microbiol.">
        <title>The Global Catalogue of Microorganisms (GCM) 10K type strain sequencing project: providing services to taxonomists for standard genome sequencing and annotation.</title>
        <authorList>
            <consortium name="The Broad Institute Genomics Platform"/>
            <consortium name="The Broad Institute Genome Sequencing Center for Infectious Disease"/>
            <person name="Wu L."/>
            <person name="Ma J."/>
        </authorList>
    </citation>
    <scope>NUCLEOTIDE SEQUENCE [LARGE SCALE GENOMIC DNA]</scope>
    <source>
        <strain evidence="2">KCTC 52490</strain>
    </source>
</reference>
<dbReference type="CDD" id="cd00229">
    <property type="entry name" value="SGNH_hydrolase"/>
    <property type="match status" value="1"/>
</dbReference>
<evidence type="ECO:0000313" key="1">
    <source>
        <dbReference type="EMBL" id="MFD2934447.1"/>
    </source>
</evidence>
<keyword evidence="1" id="KW-0378">Hydrolase</keyword>
<keyword evidence="2" id="KW-1185">Reference proteome</keyword>
<name>A0ABW6AJ03_9BACT</name>
<dbReference type="SUPFAM" id="SSF52266">
    <property type="entry name" value="SGNH hydrolase"/>
    <property type="match status" value="1"/>
</dbReference>
<dbReference type="RefSeq" id="WP_381500314.1">
    <property type="nucleotide sequence ID" value="NZ_JBHUOM010000002.1"/>
</dbReference>
<dbReference type="Gene3D" id="3.40.50.1110">
    <property type="entry name" value="SGNH hydrolase"/>
    <property type="match status" value="1"/>
</dbReference>
<evidence type="ECO:0000313" key="2">
    <source>
        <dbReference type="Proteomes" id="UP001597512"/>
    </source>
</evidence>
<comment type="caution">
    <text evidence="1">The sequence shown here is derived from an EMBL/GenBank/DDBJ whole genome shotgun (WGS) entry which is preliminary data.</text>
</comment>
<protein>
    <submittedName>
        <fullName evidence="1">SGNH/GDSL hydrolase family protein</fullName>
    </submittedName>
</protein>
<dbReference type="GO" id="GO:0016787">
    <property type="term" value="F:hydrolase activity"/>
    <property type="evidence" value="ECO:0007669"/>
    <property type="project" value="UniProtKB-KW"/>
</dbReference>
<dbReference type="Proteomes" id="UP001597512">
    <property type="component" value="Unassembled WGS sequence"/>
</dbReference>